<dbReference type="EMBL" id="CTRI01000028">
    <property type="protein sequence ID" value="CQR36773.1"/>
    <property type="molecule type" value="Genomic_DNA"/>
</dbReference>
<name>A0ABM9T7S2_THIA3</name>
<comment type="caution">
    <text evidence="1">The sequence shown here is derived from an EMBL/GenBank/DDBJ whole genome shotgun (WGS) entry which is preliminary data.</text>
</comment>
<sequence>MLVLGGAAVHRFSHRRCAAGRDLLVSGVSAHGQRSGARPALRHVRLENRRELVEPWVFDIPSVSKAAARLGWDARFAQGWQHVRDIVLKVAP</sequence>
<evidence type="ECO:0008006" key="3">
    <source>
        <dbReference type="Google" id="ProtNLM"/>
    </source>
</evidence>
<dbReference type="Proteomes" id="UP000078599">
    <property type="component" value="Unassembled WGS sequence"/>
</dbReference>
<proteinExistence type="predicted"/>
<reference evidence="1 2" key="1">
    <citation type="submission" date="2015-03" db="EMBL/GenBank/DDBJ databases">
        <authorList>
            <person name="Regsiter A."/>
            <person name="william w."/>
        </authorList>
    </citation>
    <scope>NUCLEOTIDE SEQUENCE [LARGE SCALE GENOMIC DNA]</scope>
    <source>
        <strain evidence="1 2">CB1</strain>
    </source>
</reference>
<evidence type="ECO:0000313" key="1">
    <source>
        <dbReference type="EMBL" id="CQR36773.1"/>
    </source>
</evidence>
<organism evidence="1 2">
    <name type="scientific">Thiomonas arsenitoxydans (strain DSM 22701 / CIP 110005 / 3As)</name>
    <dbReference type="NCBI Taxonomy" id="426114"/>
    <lineage>
        <taxon>Bacteria</taxon>
        <taxon>Pseudomonadati</taxon>
        <taxon>Pseudomonadota</taxon>
        <taxon>Betaproteobacteria</taxon>
        <taxon>Burkholderiales</taxon>
        <taxon>Thiomonas</taxon>
    </lineage>
</organism>
<accession>A0ABM9T7S2</accession>
<protein>
    <recommendedName>
        <fullName evidence="3">GDP-mannose 4,6-dehydratase</fullName>
    </recommendedName>
</protein>
<keyword evidence="2" id="KW-1185">Reference proteome</keyword>
<gene>
    <name evidence="1" type="ORF">THICB1_60001</name>
</gene>
<evidence type="ECO:0000313" key="2">
    <source>
        <dbReference type="Proteomes" id="UP000078599"/>
    </source>
</evidence>